<protein>
    <submittedName>
        <fullName evidence="3">Uncharacterized protein</fullName>
    </submittedName>
</protein>
<proteinExistence type="predicted"/>
<dbReference type="Proteomes" id="UP001287356">
    <property type="component" value="Unassembled WGS sequence"/>
</dbReference>
<evidence type="ECO:0000256" key="1">
    <source>
        <dbReference type="SAM" id="MobiDB-lite"/>
    </source>
</evidence>
<evidence type="ECO:0000256" key="2">
    <source>
        <dbReference type="SAM" id="SignalP"/>
    </source>
</evidence>
<dbReference type="AlphaFoldDB" id="A0AAE0NKD3"/>
<keyword evidence="4" id="KW-1185">Reference proteome</keyword>
<sequence>MRFTSVLVAGVLAVVAHGQSTAGTTATTKSAASNTSGATPEEASMVACLNACADGDVNCRSHCIAVPNPNAQQVNATNECVAACPQGNGTVSDITQYQKCTSDCIGKYYYTTQGGTPQPTSGAGAGAGGSSGSGSSGGGSGGGGSSSGATTTEGAGVSATGTSKPTTVPSSAADALRMAAGSAVGVLGFMAALLAL</sequence>
<evidence type="ECO:0000313" key="3">
    <source>
        <dbReference type="EMBL" id="KAK3382994.1"/>
    </source>
</evidence>
<feature type="compositionally biased region" description="Gly residues" evidence="1">
    <location>
        <begin position="123"/>
        <end position="146"/>
    </location>
</feature>
<name>A0AAE0NKD3_9PEZI</name>
<accession>A0AAE0NKD3</accession>
<feature type="region of interest" description="Disordered" evidence="1">
    <location>
        <begin position="120"/>
        <end position="169"/>
    </location>
</feature>
<evidence type="ECO:0000313" key="4">
    <source>
        <dbReference type="Proteomes" id="UP001287356"/>
    </source>
</evidence>
<comment type="caution">
    <text evidence="3">The sequence shown here is derived from an EMBL/GenBank/DDBJ whole genome shotgun (WGS) entry which is preliminary data.</text>
</comment>
<gene>
    <name evidence="3" type="ORF">B0T24DRAFT_29807</name>
</gene>
<feature type="compositionally biased region" description="Low complexity" evidence="1">
    <location>
        <begin position="147"/>
        <end position="163"/>
    </location>
</feature>
<reference evidence="3" key="2">
    <citation type="submission" date="2023-06" db="EMBL/GenBank/DDBJ databases">
        <authorList>
            <consortium name="Lawrence Berkeley National Laboratory"/>
            <person name="Haridas S."/>
            <person name="Hensen N."/>
            <person name="Bonometti L."/>
            <person name="Westerberg I."/>
            <person name="Brannstrom I.O."/>
            <person name="Guillou S."/>
            <person name="Cros-Aarteil S."/>
            <person name="Calhoun S."/>
            <person name="Kuo A."/>
            <person name="Mondo S."/>
            <person name="Pangilinan J."/>
            <person name="Riley R."/>
            <person name="Labutti K."/>
            <person name="Andreopoulos B."/>
            <person name="Lipzen A."/>
            <person name="Chen C."/>
            <person name="Yanf M."/>
            <person name="Daum C."/>
            <person name="Ng V."/>
            <person name="Clum A."/>
            <person name="Steindorff A."/>
            <person name="Ohm R."/>
            <person name="Martin F."/>
            <person name="Silar P."/>
            <person name="Natvig D."/>
            <person name="Lalanne C."/>
            <person name="Gautier V."/>
            <person name="Ament-Velasquez S.L."/>
            <person name="Kruys A."/>
            <person name="Hutchinson M.I."/>
            <person name="Powell A.J."/>
            <person name="Barry K."/>
            <person name="Miller A.N."/>
            <person name="Grigoriev I.V."/>
            <person name="Debuchy R."/>
            <person name="Gladieux P."/>
            <person name="Thoren M.H."/>
            <person name="Johannesson H."/>
        </authorList>
    </citation>
    <scope>NUCLEOTIDE SEQUENCE</scope>
    <source>
        <strain evidence="3">CBS 958.72</strain>
    </source>
</reference>
<feature type="signal peptide" evidence="2">
    <location>
        <begin position="1"/>
        <end position="18"/>
    </location>
</feature>
<feature type="chain" id="PRO_5042052816" evidence="2">
    <location>
        <begin position="19"/>
        <end position="196"/>
    </location>
</feature>
<dbReference type="EMBL" id="JAULSN010000001">
    <property type="protein sequence ID" value="KAK3382994.1"/>
    <property type="molecule type" value="Genomic_DNA"/>
</dbReference>
<keyword evidence="2" id="KW-0732">Signal</keyword>
<organism evidence="3 4">
    <name type="scientific">Lasiosphaeria ovina</name>
    <dbReference type="NCBI Taxonomy" id="92902"/>
    <lineage>
        <taxon>Eukaryota</taxon>
        <taxon>Fungi</taxon>
        <taxon>Dikarya</taxon>
        <taxon>Ascomycota</taxon>
        <taxon>Pezizomycotina</taxon>
        <taxon>Sordariomycetes</taxon>
        <taxon>Sordariomycetidae</taxon>
        <taxon>Sordariales</taxon>
        <taxon>Lasiosphaeriaceae</taxon>
        <taxon>Lasiosphaeria</taxon>
    </lineage>
</organism>
<reference evidence="3" key="1">
    <citation type="journal article" date="2023" name="Mol. Phylogenet. Evol.">
        <title>Genome-scale phylogeny and comparative genomics of the fungal order Sordariales.</title>
        <authorList>
            <person name="Hensen N."/>
            <person name="Bonometti L."/>
            <person name="Westerberg I."/>
            <person name="Brannstrom I.O."/>
            <person name="Guillou S."/>
            <person name="Cros-Aarteil S."/>
            <person name="Calhoun S."/>
            <person name="Haridas S."/>
            <person name="Kuo A."/>
            <person name="Mondo S."/>
            <person name="Pangilinan J."/>
            <person name="Riley R."/>
            <person name="LaButti K."/>
            <person name="Andreopoulos B."/>
            <person name="Lipzen A."/>
            <person name="Chen C."/>
            <person name="Yan M."/>
            <person name="Daum C."/>
            <person name="Ng V."/>
            <person name="Clum A."/>
            <person name="Steindorff A."/>
            <person name="Ohm R.A."/>
            <person name="Martin F."/>
            <person name="Silar P."/>
            <person name="Natvig D.O."/>
            <person name="Lalanne C."/>
            <person name="Gautier V."/>
            <person name="Ament-Velasquez S.L."/>
            <person name="Kruys A."/>
            <person name="Hutchinson M.I."/>
            <person name="Powell A.J."/>
            <person name="Barry K."/>
            <person name="Miller A.N."/>
            <person name="Grigoriev I.V."/>
            <person name="Debuchy R."/>
            <person name="Gladieux P."/>
            <person name="Hiltunen Thoren M."/>
            <person name="Johannesson H."/>
        </authorList>
    </citation>
    <scope>NUCLEOTIDE SEQUENCE</scope>
    <source>
        <strain evidence="3">CBS 958.72</strain>
    </source>
</reference>